<dbReference type="AlphaFoldDB" id="Q2RQU0"/>
<feature type="chain" id="PRO_5004214865" description="Secreted protein" evidence="1">
    <location>
        <begin position="25"/>
        <end position="123"/>
    </location>
</feature>
<dbReference type="PATRIC" id="fig|269796.9.peg.2817"/>
<accession>Q2RQU0</accession>
<dbReference type="STRING" id="269796.Rru_A2708"/>
<evidence type="ECO:0000256" key="1">
    <source>
        <dbReference type="SAM" id="SignalP"/>
    </source>
</evidence>
<evidence type="ECO:0000313" key="3">
    <source>
        <dbReference type="Proteomes" id="UP000001929"/>
    </source>
</evidence>
<name>Q2RQU0_RHORT</name>
<feature type="signal peptide" evidence="1">
    <location>
        <begin position="1"/>
        <end position="24"/>
    </location>
</feature>
<reference evidence="2 3" key="1">
    <citation type="journal article" date="2011" name="Stand. Genomic Sci.">
        <title>Complete genome sequence of Rhodospirillum rubrum type strain (S1).</title>
        <authorList>
            <person name="Munk A.C."/>
            <person name="Copeland A."/>
            <person name="Lucas S."/>
            <person name="Lapidus A."/>
            <person name="Del Rio T.G."/>
            <person name="Barry K."/>
            <person name="Detter J.C."/>
            <person name="Hammon N."/>
            <person name="Israni S."/>
            <person name="Pitluck S."/>
            <person name="Brettin T."/>
            <person name="Bruce D."/>
            <person name="Han C."/>
            <person name="Tapia R."/>
            <person name="Gilna P."/>
            <person name="Schmutz J."/>
            <person name="Larimer F."/>
            <person name="Land M."/>
            <person name="Kyrpides N.C."/>
            <person name="Mavromatis K."/>
            <person name="Richardson P."/>
            <person name="Rohde M."/>
            <person name="Goker M."/>
            <person name="Klenk H.P."/>
            <person name="Zhang Y."/>
            <person name="Roberts G.P."/>
            <person name="Reslewic S."/>
            <person name="Schwartz D.C."/>
        </authorList>
    </citation>
    <scope>NUCLEOTIDE SEQUENCE [LARGE SCALE GENOMIC DNA]</scope>
    <source>
        <strain evidence="3">ATCC 11170 / ATH 1.1.1 / DSM 467 / LMG 4362 / NCIMB 8255 / S1</strain>
    </source>
</reference>
<dbReference type="HOGENOM" id="CLU_2013516_0_0_5"/>
<sequence>MIRKVLVLAALIGAPLLMPGAAWAAEKCDTVGVYGAIALVVCPHVNDPPALERAGREACAPINVRGVCNAWIWNKADRAARALPMTDRQLGAVTALWVNKQNTLKVCARDGCYGGQTRKTGKK</sequence>
<evidence type="ECO:0008006" key="4">
    <source>
        <dbReference type="Google" id="ProtNLM"/>
    </source>
</evidence>
<gene>
    <name evidence="2" type="ordered locus">Rru_A2708</name>
</gene>
<dbReference type="EMBL" id="CP000230">
    <property type="protein sequence ID" value="ABC23505.1"/>
    <property type="molecule type" value="Genomic_DNA"/>
</dbReference>
<dbReference type="Proteomes" id="UP000001929">
    <property type="component" value="Chromosome"/>
</dbReference>
<protein>
    <recommendedName>
        <fullName evidence="4">Secreted protein</fullName>
    </recommendedName>
</protein>
<dbReference type="RefSeq" id="WP_011390518.1">
    <property type="nucleotide sequence ID" value="NC_007643.1"/>
</dbReference>
<dbReference type="KEGG" id="rru:Rru_A2708"/>
<keyword evidence="1" id="KW-0732">Signal</keyword>
<proteinExistence type="predicted"/>
<evidence type="ECO:0000313" key="2">
    <source>
        <dbReference type="EMBL" id="ABC23505.1"/>
    </source>
</evidence>
<organism evidence="2 3">
    <name type="scientific">Rhodospirillum rubrum (strain ATCC 11170 / ATH 1.1.1 / DSM 467 / LMG 4362 / NCIMB 8255 / S1)</name>
    <dbReference type="NCBI Taxonomy" id="269796"/>
    <lineage>
        <taxon>Bacteria</taxon>
        <taxon>Pseudomonadati</taxon>
        <taxon>Pseudomonadota</taxon>
        <taxon>Alphaproteobacteria</taxon>
        <taxon>Rhodospirillales</taxon>
        <taxon>Rhodospirillaceae</taxon>
        <taxon>Rhodospirillum</taxon>
    </lineage>
</organism>
<dbReference type="EnsemblBacteria" id="ABC23505">
    <property type="protein sequence ID" value="ABC23505"/>
    <property type="gene ID" value="Rru_A2708"/>
</dbReference>
<keyword evidence="3" id="KW-1185">Reference proteome</keyword>